<reference evidence="3 4" key="1">
    <citation type="submission" date="2017-05" db="EMBL/GenBank/DDBJ databases">
        <authorList>
            <person name="Song R."/>
            <person name="Chenine A.L."/>
            <person name="Ruprecht R.M."/>
        </authorList>
    </citation>
    <scope>NUCLEOTIDE SEQUENCE [LARGE SCALE GENOMIC DNA]</scope>
    <source>
        <strain evidence="3 4">CECT 7927</strain>
    </source>
</reference>
<organism evidence="3 4">
    <name type="scientific">Vibrio mangrovi</name>
    <dbReference type="NCBI Taxonomy" id="474394"/>
    <lineage>
        <taxon>Bacteria</taxon>
        <taxon>Pseudomonadati</taxon>
        <taxon>Pseudomonadota</taxon>
        <taxon>Gammaproteobacteria</taxon>
        <taxon>Vibrionales</taxon>
        <taxon>Vibrionaceae</taxon>
        <taxon>Vibrio</taxon>
    </lineage>
</organism>
<evidence type="ECO:0000313" key="5">
    <source>
        <dbReference type="Proteomes" id="UP001283366"/>
    </source>
</evidence>
<dbReference type="Gene3D" id="1.10.260.40">
    <property type="entry name" value="lambda repressor-like DNA-binding domains"/>
    <property type="match status" value="1"/>
</dbReference>
<protein>
    <submittedName>
        <fullName evidence="2">Transcriptional regulator</fullName>
    </submittedName>
</protein>
<dbReference type="GO" id="GO:0003677">
    <property type="term" value="F:DNA binding"/>
    <property type="evidence" value="ECO:0007669"/>
    <property type="project" value="InterPro"/>
</dbReference>
<dbReference type="Proteomes" id="UP001283366">
    <property type="component" value="Unassembled WGS sequence"/>
</dbReference>
<dbReference type="PROSITE" id="PS50943">
    <property type="entry name" value="HTH_CROC1"/>
    <property type="match status" value="1"/>
</dbReference>
<gene>
    <name evidence="2" type="ORF">SBX37_08195</name>
    <name evidence="3" type="ORF">VIM7927_03649</name>
</gene>
<dbReference type="InterPro" id="IPR010982">
    <property type="entry name" value="Lambda_DNA-bd_dom_sf"/>
</dbReference>
<dbReference type="EMBL" id="FXXI01000009">
    <property type="protein sequence ID" value="SMS02329.1"/>
    <property type="molecule type" value="Genomic_DNA"/>
</dbReference>
<feature type="domain" description="HTH cro/C1-type" evidence="1">
    <location>
        <begin position="57"/>
        <end position="92"/>
    </location>
</feature>
<evidence type="ECO:0000313" key="4">
    <source>
        <dbReference type="Proteomes" id="UP000196125"/>
    </source>
</evidence>
<reference evidence="2 5" key="2">
    <citation type="submission" date="2023-11" db="EMBL/GenBank/DDBJ databases">
        <title>Plant-associative lifestyle of Vibrio porteresiae and its evolutionary dynamics.</title>
        <authorList>
            <person name="Rameshkumar N."/>
            <person name="Kirti K."/>
        </authorList>
    </citation>
    <scope>NUCLEOTIDE SEQUENCE [LARGE SCALE GENOMIC DNA]</scope>
    <source>
        <strain evidence="2 5">MSSRF38</strain>
    </source>
</reference>
<dbReference type="AlphaFoldDB" id="A0A1Y6IXE2"/>
<dbReference type="OrthoDB" id="7365244at2"/>
<dbReference type="SUPFAM" id="SSF47413">
    <property type="entry name" value="lambda repressor-like DNA-binding domains"/>
    <property type="match status" value="1"/>
</dbReference>
<dbReference type="RefSeq" id="WP_087482342.1">
    <property type="nucleotide sequence ID" value="NZ_AP024883.1"/>
</dbReference>
<sequence>MYHYTESGLENIYLKNGFVVTKEDGEEFVNFTNFDGIQQAIAIAICTQKKWMSSAQLRFLRKEFNLSQTGLGQLIYCDRQSIARWEKGEIEIPHLADVMLRALYLESIDKESHVSLTIKSLADAEIADMHSKICLEEHKGEWKVITA</sequence>
<dbReference type="InterPro" id="IPR001387">
    <property type="entry name" value="Cro/C1-type_HTH"/>
</dbReference>
<dbReference type="CDD" id="cd00093">
    <property type="entry name" value="HTH_XRE"/>
    <property type="match status" value="1"/>
</dbReference>
<dbReference type="Proteomes" id="UP000196125">
    <property type="component" value="Unassembled WGS sequence"/>
</dbReference>
<dbReference type="EMBL" id="JAWRCO010000001">
    <property type="protein sequence ID" value="MDW6002838.1"/>
    <property type="molecule type" value="Genomic_DNA"/>
</dbReference>
<evidence type="ECO:0000313" key="3">
    <source>
        <dbReference type="EMBL" id="SMS02329.1"/>
    </source>
</evidence>
<evidence type="ECO:0000313" key="2">
    <source>
        <dbReference type="EMBL" id="MDW6002838.1"/>
    </source>
</evidence>
<accession>A0A1Y6IXE2</accession>
<dbReference type="Pfam" id="PF01381">
    <property type="entry name" value="HTH_3"/>
    <property type="match status" value="1"/>
</dbReference>
<keyword evidence="5" id="KW-1185">Reference proteome</keyword>
<evidence type="ECO:0000259" key="1">
    <source>
        <dbReference type="PROSITE" id="PS50943"/>
    </source>
</evidence>
<proteinExistence type="predicted"/>
<name>A0A1Y6IXE2_9VIBR</name>